<protein>
    <submittedName>
        <fullName evidence="5">DnaD domain protein</fullName>
    </submittedName>
</protein>
<feature type="region of interest" description="Disordered" evidence="2">
    <location>
        <begin position="254"/>
        <end position="276"/>
    </location>
</feature>
<dbReference type="PANTHER" id="PTHR37293:SF5">
    <property type="entry name" value="DNA REPLICATION PROTEIN"/>
    <property type="match status" value="1"/>
</dbReference>
<dbReference type="EMBL" id="JAWHPR010000001">
    <property type="protein sequence ID" value="MDU8687289.1"/>
    <property type="molecule type" value="Genomic_DNA"/>
</dbReference>
<dbReference type="InterPro" id="IPR006343">
    <property type="entry name" value="DnaB/C_C"/>
</dbReference>
<reference evidence="5 6" key="1">
    <citation type="submission" date="2023-10" db="EMBL/GenBank/DDBJ databases">
        <title>Host Genetic Regulation of Human Gut Microbial Structural Variation.</title>
        <authorList>
            <person name="Harmsen H.J.M."/>
        </authorList>
    </citation>
    <scope>NUCLEOTIDE SEQUENCE [LARGE SCALE GENOMIC DNA]</scope>
    <source>
        <strain evidence="5 6">HTF-F</strain>
    </source>
</reference>
<evidence type="ECO:0000259" key="4">
    <source>
        <dbReference type="Pfam" id="PF09681"/>
    </source>
</evidence>
<comment type="caution">
    <text evidence="5">The sequence shown here is derived from an EMBL/GenBank/DDBJ whole genome shotgun (WGS) entry which is preliminary data.</text>
</comment>
<comment type="similarity">
    <text evidence="1">Belongs to the DnaB/DnaD family.</text>
</comment>
<dbReference type="NCBIfam" id="TIGR01714">
    <property type="entry name" value="phage_rep_org_N"/>
    <property type="match status" value="1"/>
</dbReference>
<sequence length="290" mass="32512">MATGKRYYWIKLKDSFMSSDEIDYLMSQPDGANYVVLYQMLCLKTINTNGCLVSKIGEMLIPYDAEKIQRECKWFPLSTVRLALTVYKQIGLIFENPDGTLSISDYQNMIGSETDWAAKNRKIRSNAANKELQAGHDTGHTTGHNVSTDGGENVPTEKEIEKDKDIENRERVRDNDSPTVDAGLAEIIRSFEDNLGGFPPAAREDLLGWREIFTDDLILLAIKKAALAGVRKWSYVNGILKVWKNEGVRTLGDVQARDQRRKPPAGQQPKRSAADDYDEIFGELLGGSTT</sequence>
<dbReference type="Pfam" id="PF07261">
    <property type="entry name" value="DnaB_2"/>
    <property type="match status" value="1"/>
</dbReference>
<evidence type="ECO:0000256" key="1">
    <source>
        <dbReference type="ARBA" id="ARBA00093462"/>
    </source>
</evidence>
<proteinExistence type="inferred from homology"/>
<dbReference type="SUPFAM" id="SSF158499">
    <property type="entry name" value="DnaD domain-like"/>
    <property type="match status" value="1"/>
</dbReference>
<evidence type="ECO:0000259" key="3">
    <source>
        <dbReference type="Pfam" id="PF07261"/>
    </source>
</evidence>
<gene>
    <name evidence="5" type="ORF">RX402_00760</name>
</gene>
<dbReference type="InterPro" id="IPR053162">
    <property type="entry name" value="DnaD"/>
</dbReference>
<feature type="domain" description="DnaB/C C-terminal" evidence="3">
    <location>
        <begin position="189"/>
        <end position="257"/>
    </location>
</feature>
<evidence type="ECO:0000256" key="2">
    <source>
        <dbReference type="SAM" id="MobiDB-lite"/>
    </source>
</evidence>
<dbReference type="Pfam" id="PF09681">
    <property type="entry name" value="Phage_rep_org_N"/>
    <property type="match status" value="1"/>
</dbReference>
<feature type="domain" description="Phage replisome organiser N-terminal" evidence="4">
    <location>
        <begin position="9"/>
        <end position="126"/>
    </location>
</feature>
<dbReference type="PANTHER" id="PTHR37293">
    <property type="entry name" value="PHAGE REPLICATION PROTEIN-RELATED"/>
    <property type="match status" value="1"/>
</dbReference>
<dbReference type="Proteomes" id="UP001263246">
    <property type="component" value="Unassembled WGS sequence"/>
</dbReference>
<keyword evidence="6" id="KW-1185">Reference proteome</keyword>
<evidence type="ECO:0000313" key="5">
    <source>
        <dbReference type="EMBL" id="MDU8687289.1"/>
    </source>
</evidence>
<accession>A0ABU3TVF8</accession>
<feature type="compositionally biased region" description="Basic and acidic residues" evidence="2">
    <location>
        <begin position="155"/>
        <end position="176"/>
    </location>
</feature>
<organism evidence="5 6">
    <name type="scientific">Faecalibacterium wellingii</name>
    <dbReference type="NCBI Taxonomy" id="2929491"/>
    <lineage>
        <taxon>Bacteria</taxon>
        <taxon>Bacillati</taxon>
        <taxon>Bacillota</taxon>
        <taxon>Clostridia</taxon>
        <taxon>Eubacteriales</taxon>
        <taxon>Oscillospiraceae</taxon>
        <taxon>Faecalibacterium</taxon>
    </lineage>
</organism>
<dbReference type="Gene3D" id="1.10.10.630">
    <property type="entry name" value="DnaD domain-like"/>
    <property type="match status" value="1"/>
</dbReference>
<dbReference type="InterPro" id="IPR034829">
    <property type="entry name" value="DnaD-like_sf"/>
</dbReference>
<evidence type="ECO:0000313" key="6">
    <source>
        <dbReference type="Proteomes" id="UP001263246"/>
    </source>
</evidence>
<feature type="compositionally biased region" description="Polar residues" evidence="2">
    <location>
        <begin position="140"/>
        <end position="150"/>
    </location>
</feature>
<dbReference type="InterPro" id="IPR010056">
    <property type="entry name" value="Phage_rep_org__N"/>
</dbReference>
<dbReference type="RefSeq" id="WP_249238498.1">
    <property type="nucleotide sequence ID" value="NZ_CP094473.1"/>
</dbReference>
<name>A0ABU3TVF8_9FIRM</name>
<dbReference type="NCBIfam" id="TIGR01446">
    <property type="entry name" value="DnaD_dom"/>
    <property type="match status" value="1"/>
</dbReference>
<feature type="region of interest" description="Disordered" evidence="2">
    <location>
        <begin position="134"/>
        <end position="177"/>
    </location>
</feature>